<dbReference type="Proteomes" id="UP000092993">
    <property type="component" value="Unassembled WGS sequence"/>
</dbReference>
<proteinExistence type="predicted"/>
<comment type="caution">
    <text evidence="2">The sequence shown here is derived from an EMBL/GenBank/DDBJ whole genome shotgun (WGS) entry which is preliminary data.</text>
</comment>
<dbReference type="AlphaFoldDB" id="A0A1C7M9W8"/>
<organism evidence="2 3">
    <name type="scientific">Grifola frondosa</name>
    <name type="common">Maitake</name>
    <name type="synonym">Polyporus frondosus</name>
    <dbReference type="NCBI Taxonomy" id="5627"/>
    <lineage>
        <taxon>Eukaryota</taxon>
        <taxon>Fungi</taxon>
        <taxon>Dikarya</taxon>
        <taxon>Basidiomycota</taxon>
        <taxon>Agaricomycotina</taxon>
        <taxon>Agaricomycetes</taxon>
        <taxon>Polyporales</taxon>
        <taxon>Grifolaceae</taxon>
        <taxon>Grifola</taxon>
    </lineage>
</organism>
<reference evidence="2 3" key="1">
    <citation type="submission" date="2016-03" db="EMBL/GenBank/DDBJ databases">
        <title>Whole genome sequencing of Grifola frondosa 9006-11.</title>
        <authorList>
            <person name="Min B."/>
            <person name="Park H."/>
            <person name="Kim J.-G."/>
            <person name="Cho H."/>
            <person name="Oh Y.-L."/>
            <person name="Kong W.-S."/>
            <person name="Choi I.-G."/>
        </authorList>
    </citation>
    <scope>NUCLEOTIDE SEQUENCE [LARGE SCALE GENOMIC DNA]</scope>
    <source>
        <strain evidence="2 3">9006-11</strain>
    </source>
</reference>
<keyword evidence="3" id="KW-1185">Reference proteome</keyword>
<name>A0A1C7M9W8_GRIFR</name>
<protein>
    <submittedName>
        <fullName evidence="2">Uncharacterized protein</fullName>
    </submittedName>
</protein>
<sequence>MQFPTSRYRRLLKFAIASGRRRGRGGRTHCVSLVKLRAKFSRPIARKRLLKAVRRSHSVSLRRGRASGLVLGWTSPEDVAAGLATANRHAQEDVARPALAGYVGEEPTESSLEPLRNGSAEENEDVQRTAGVTDSLQPQADAQKTDVNVLKYEKLFSVWDSDPLEWLPSWEREFCSSGMVENPYPQLVYNMPVLFKNDIFPPFSVIRKLAL</sequence>
<evidence type="ECO:0000313" key="3">
    <source>
        <dbReference type="Proteomes" id="UP000092993"/>
    </source>
</evidence>
<accession>A0A1C7M9W8</accession>
<evidence type="ECO:0000256" key="1">
    <source>
        <dbReference type="SAM" id="MobiDB-lite"/>
    </source>
</evidence>
<dbReference type="EMBL" id="LUGG01000007">
    <property type="protein sequence ID" value="OBZ73387.1"/>
    <property type="molecule type" value="Genomic_DNA"/>
</dbReference>
<gene>
    <name evidence="2" type="ORF">A0H81_07131</name>
</gene>
<feature type="region of interest" description="Disordered" evidence="1">
    <location>
        <begin position="106"/>
        <end position="125"/>
    </location>
</feature>
<evidence type="ECO:0000313" key="2">
    <source>
        <dbReference type="EMBL" id="OBZ73387.1"/>
    </source>
</evidence>